<sequence>MSEQEAKQVVLEWLKINYQYGDAEHGLINELFLMISNVPMTAQENAALNMLSEKAEFELIAEFASWGLEEVGRMKQVGFYFSRAPYGARSGCPECGWMNTTSNPMATFESIKINRPVYVQCDHCETLYNIGGTGEEESK</sequence>
<evidence type="ECO:0000313" key="1">
    <source>
        <dbReference type="EMBL" id="RKA07500.1"/>
    </source>
</evidence>
<gene>
    <name evidence="1" type="ORF">DYZ80_01869</name>
</gene>
<dbReference type="RefSeq" id="WP_223196731.1">
    <property type="nucleotide sequence ID" value="NZ_FFFT01000006.1"/>
</dbReference>
<dbReference type="Proteomes" id="UP000272537">
    <property type="component" value="Unassembled WGS sequence"/>
</dbReference>
<organism evidence="1 2">
    <name type="scientific">Listeria monocytogenes</name>
    <dbReference type="NCBI Taxonomy" id="1639"/>
    <lineage>
        <taxon>Bacteria</taxon>
        <taxon>Bacillati</taxon>
        <taxon>Bacillota</taxon>
        <taxon>Bacilli</taxon>
        <taxon>Bacillales</taxon>
        <taxon>Listeriaceae</taxon>
        <taxon>Listeria</taxon>
    </lineage>
</organism>
<evidence type="ECO:0000313" key="2">
    <source>
        <dbReference type="Proteomes" id="UP000272537"/>
    </source>
</evidence>
<reference evidence="1 2" key="1">
    <citation type="journal article" date="2018" name="BMC Genomics">
        <title>Genes significantly associated with lineage II food isolates of Listeria monocytogenes.</title>
        <authorList>
            <person name="Pirone-Davies C."/>
            <person name="Chen Y."/>
            <person name="Pightling A."/>
            <person name="Ryan G."/>
            <person name="Wang Y."/>
            <person name="Yao K."/>
            <person name="Hoffmann M."/>
            <person name="Allard M.W."/>
        </authorList>
    </citation>
    <scope>NUCLEOTIDE SEQUENCE [LARGE SCALE GENOMIC DNA]</scope>
    <source>
        <strain evidence="1 2">PNUSAL000550</strain>
    </source>
</reference>
<accession>A0AB37NG69</accession>
<comment type="caution">
    <text evidence="1">The sequence shown here is derived from an EMBL/GenBank/DDBJ whole genome shotgun (WGS) entry which is preliminary data.</text>
</comment>
<proteinExistence type="predicted"/>
<name>A0AB37NG69_LISMN</name>
<protein>
    <submittedName>
        <fullName evidence="1">Uncharacterized protein</fullName>
    </submittedName>
</protein>
<dbReference type="EMBL" id="QXLS01000004">
    <property type="protein sequence ID" value="RKA07500.1"/>
    <property type="molecule type" value="Genomic_DNA"/>
</dbReference>
<dbReference type="AlphaFoldDB" id="A0AB37NG69"/>